<accession>A0A1A8XR17</accession>
<reference evidence="4 5" key="1">
    <citation type="submission" date="2016-06" db="EMBL/GenBank/DDBJ databases">
        <authorList>
            <person name="Kjaerup R.B."/>
            <person name="Dalgaard T.S."/>
            <person name="Juul-Madsen H.R."/>
        </authorList>
    </citation>
    <scope>NUCLEOTIDE SEQUENCE [LARGE SCALE GENOMIC DNA]</scope>
    <source>
        <strain evidence="4">2</strain>
    </source>
</reference>
<dbReference type="AlphaFoldDB" id="A0A1A8XR17"/>
<dbReference type="InterPro" id="IPR057840">
    <property type="entry name" value="FimV_N"/>
</dbReference>
<evidence type="ECO:0000313" key="4">
    <source>
        <dbReference type="EMBL" id="SBT07575.1"/>
    </source>
</evidence>
<evidence type="ECO:0000313" key="5">
    <source>
        <dbReference type="Proteomes" id="UP000199600"/>
    </source>
</evidence>
<proteinExistence type="predicted"/>
<keyword evidence="2" id="KW-0472">Membrane</keyword>
<dbReference type="Pfam" id="PF25800">
    <property type="entry name" value="FimV_N"/>
    <property type="match status" value="1"/>
</dbReference>
<feature type="domain" description="FimV N-terminal" evidence="3">
    <location>
        <begin position="50"/>
        <end position="151"/>
    </location>
</feature>
<keyword evidence="2" id="KW-0812">Transmembrane</keyword>
<feature type="region of interest" description="Disordered" evidence="1">
    <location>
        <begin position="163"/>
        <end position="231"/>
    </location>
</feature>
<feature type="compositionally biased region" description="Basic and acidic residues" evidence="1">
    <location>
        <begin position="184"/>
        <end position="196"/>
    </location>
</feature>
<evidence type="ECO:0000259" key="3">
    <source>
        <dbReference type="Pfam" id="PF25800"/>
    </source>
</evidence>
<dbReference type="EMBL" id="FLQY01000143">
    <property type="protein sequence ID" value="SBT07575.1"/>
    <property type="molecule type" value="Genomic_DNA"/>
</dbReference>
<evidence type="ECO:0000256" key="1">
    <source>
        <dbReference type="SAM" id="MobiDB-lite"/>
    </source>
</evidence>
<gene>
    <name evidence="4" type="ORF">PROAA_2270003</name>
</gene>
<keyword evidence="5" id="KW-1185">Reference proteome</keyword>
<feature type="region of interest" description="Disordered" evidence="1">
    <location>
        <begin position="382"/>
        <end position="437"/>
    </location>
</feature>
<evidence type="ECO:0000256" key="2">
    <source>
        <dbReference type="SAM" id="Phobius"/>
    </source>
</evidence>
<dbReference type="Proteomes" id="UP000199600">
    <property type="component" value="Unassembled WGS sequence"/>
</dbReference>
<organism evidence="4 5">
    <name type="scientific">Candidatus Propionivibrio aalborgensis</name>
    <dbReference type="NCBI Taxonomy" id="1860101"/>
    <lineage>
        <taxon>Bacteria</taxon>
        <taxon>Pseudomonadati</taxon>
        <taxon>Pseudomonadota</taxon>
        <taxon>Betaproteobacteria</taxon>
        <taxon>Rhodocyclales</taxon>
        <taxon>Rhodocyclaceae</taxon>
        <taxon>Propionivibrio</taxon>
    </lineage>
</organism>
<feature type="compositionally biased region" description="Basic and acidic residues" evidence="1">
    <location>
        <begin position="215"/>
        <end position="226"/>
    </location>
</feature>
<name>A0A1A8XR17_9RHOO</name>
<feature type="transmembrane region" description="Helical" evidence="2">
    <location>
        <begin position="356"/>
        <end position="374"/>
    </location>
</feature>
<feature type="transmembrane region" description="Helical" evidence="2">
    <location>
        <begin position="34"/>
        <end position="53"/>
    </location>
</feature>
<protein>
    <submittedName>
        <fullName evidence="4">Putative Tfp pilus assembly protein FimV-like protein</fullName>
    </submittedName>
</protein>
<keyword evidence="2" id="KW-1133">Transmembrane helix</keyword>
<sequence>MQACGAFRNDSSHRAIPESTAFNKLEYAAMRLRLLPIFLTLLAAGDAAALGLGQMTVHSRLGAHFRAEVELVGATTDEPLTANCFRLGQPTDSGSGVPHLTRGHLRLDRQNGKLRLLIRSDQTINDPVLQVNLHAGCSAEVARDYLLIMDPIELSDKRAASPRAALGSDRGSLPVAGSSPSAPDTRRQSKNEKHTSPEPAEPMPERKARKGNPPRTKEPGTERMSDRLSISGNAQDEAVILDGLTLRLATELSNPSAAGTTEGQRSILRLEYKVLAAIHAQASQQLSLAEQVRTLESSLAELRAVTENIADPKTLAPSPAATAPAHVTKGISTTQPDHRTRQKSSDMSDGSYISNWWIGAIGVLGVVALLVWMLRRHSAKATRPSLSLEQSKSHADEPVSRLTPDETPPETGFEETQVADETPFPDESKEFGLPQPDQAPVKEAALKATVRSEQSGFNPVMELADIMLAFGRIKGATEALLEYVEASPGEALQPWVKLLDIYRQNEMRADYESLSQRLKLHFNVEPADWEATPDLPPQLAEIGNETAASFAILLPQLPNIGQITNVRDEIARTWGTPECSAYLNRILRDKRKGERQSFSLSTANELLFVLDILEKRLNAAKPS</sequence>